<feature type="transmembrane region" description="Helical" evidence="7">
    <location>
        <begin position="129"/>
        <end position="151"/>
    </location>
</feature>
<evidence type="ECO:0000256" key="1">
    <source>
        <dbReference type="ARBA" id="ARBA00004370"/>
    </source>
</evidence>
<dbReference type="Pfam" id="PF01490">
    <property type="entry name" value="Aa_trans"/>
    <property type="match status" value="1"/>
</dbReference>
<dbReference type="InterPro" id="IPR013057">
    <property type="entry name" value="AA_transpt_TM"/>
</dbReference>
<dbReference type="Gramene" id="KQL08235">
    <property type="protein sequence ID" value="KQL08235"/>
    <property type="gene ID" value="SETIT_005148mg"/>
</dbReference>
<evidence type="ECO:0000256" key="4">
    <source>
        <dbReference type="ARBA" id="ARBA00022970"/>
    </source>
</evidence>
<reference evidence="10" key="1">
    <citation type="journal article" date="2012" name="Nat. Biotechnol.">
        <title>Reference genome sequence of the model plant Setaria.</title>
        <authorList>
            <person name="Bennetzen J.L."/>
            <person name="Schmutz J."/>
            <person name="Wang H."/>
            <person name="Percifield R."/>
            <person name="Hawkins J."/>
            <person name="Pontaroli A.C."/>
            <person name="Estep M."/>
            <person name="Feng L."/>
            <person name="Vaughn J.N."/>
            <person name="Grimwood J."/>
            <person name="Jenkins J."/>
            <person name="Barry K."/>
            <person name="Lindquist E."/>
            <person name="Hellsten U."/>
            <person name="Deshpande S."/>
            <person name="Wang X."/>
            <person name="Wu X."/>
            <person name="Mitros T."/>
            <person name="Triplett J."/>
            <person name="Yang X."/>
            <person name="Ye C.Y."/>
            <person name="Mauro-Herrera M."/>
            <person name="Wang L."/>
            <person name="Li P."/>
            <person name="Sharma M."/>
            <person name="Sharma R."/>
            <person name="Ronald P.C."/>
            <person name="Panaud O."/>
            <person name="Kellogg E.A."/>
            <person name="Brutnell T.P."/>
            <person name="Doust A.N."/>
            <person name="Tuskan G.A."/>
            <person name="Rokhsar D."/>
            <person name="Devos K.M."/>
        </authorList>
    </citation>
    <scope>NUCLEOTIDE SEQUENCE [LARGE SCALE GENOMIC DNA]</scope>
    <source>
        <strain evidence="10">cv. Yugu1</strain>
    </source>
</reference>
<dbReference type="EnsemblPlants" id="KQL08235">
    <property type="protein sequence ID" value="KQL08235"/>
    <property type="gene ID" value="SETIT_005148mg"/>
</dbReference>
<keyword evidence="6 7" id="KW-0472">Membrane</keyword>
<dbReference type="eggNOG" id="KOG1303">
    <property type="taxonomic scope" value="Eukaryota"/>
</dbReference>
<evidence type="ECO:0000256" key="7">
    <source>
        <dbReference type="SAM" id="Phobius"/>
    </source>
</evidence>
<dbReference type="InParanoid" id="K3XT92"/>
<dbReference type="GO" id="GO:0016020">
    <property type="term" value="C:membrane"/>
    <property type="evidence" value="ECO:0000318"/>
    <property type="project" value="GO_Central"/>
</dbReference>
<comment type="subcellular location">
    <subcellularLocation>
        <location evidence="1">Membrane</location>
    </subcellularLocation>
</comment>
<dbReference type="HOGENOM" id="CLU_549090_0_0_1"/>
<feature type="domain" description="Amino acid transporter transmembrane" evidence="8">
    <location>
        <begin position="51"/>
        <end position="225"/>
    </location>
</feature>
<feature type="transmembrane region" description="Helical" evidence="7">
    <location>
        <begin position="197"/>
        <end position="217"/>
    </location>
</feature>
<proteinExistence type="predicted"/>
<feature type="transmembrane region" description="Helical" evidence="7">
    <location>
        <begin position="52"/>
        <end position="70"/>
    </location>
</feature>
<feature type="transmembrane region" description="Helical" evidence="7">
    <location>
        <begin position="172"/>
        <end position="191"/>
    </location>
</feature>
<evidence type="ECO:0000256" key="6">
    <source>
        <dbReference type="ARBA" id="ARBA00023136"/>
    </source>
</evidence>
<dbReference type="GO" id="GO:0003333">
    <property type="term" value="P:amino acid transmembrane transport"/>
    <property type="evidence" value="ECO:0000318"/>
    <property type="project" value="GO_Central"/>
</dbReference>
<dbReference type="GO" id="GO:0015171">
    <property type="term" value="F:amino acid transmembrane transporter activity"/>
    <property type="evidence" value="ECO:0000318"/>
    <property type="project" value="GO_Central"/>
</dbReference>
<dbReference type="PANTHER" id="PTHR48017">
    <property type="entry name" value="OS05G0424000 PROTEIN-RELATED"/>
    <property type="match status" value="1"/>
</dbReference>
<keyword evidence="4" id="KW-0029">Amino-acid transport</keyword>
<protein>
    <recommendedName>
        <fullName evidence="8">Amino acid transporter transmembrane domain-containing protein</fullName>
    </recommendedName>
</protein>
<sequence>MSLSLLEAHLEGGDKKREAMASSSMDTEAAGQELKGSDYTVSATAHAVDSDSWQQVGLLLVIGFNCAYVLSFSNLMMAPLGWGWGVACLLLVGAAAWYANWLLAGLHFVDGQRFIRYRDLMGFVFGRKMYYITYFLQFATLLLCNMGFILLGARALKAINVEFTHSPARLQWFITATGIIYFAFAYFVPTISAMRNWLATSAALTLAYDVALLAILIRDGKSNNNQKIQRPWQPIREGVQRAGRVAAILVCNTPGLLPGDTVDGAGAVGARDAAGAAAAVHRRRRRVLRHQRGGVLGVRVGGVRVPPQPARRAAVGRRAHQRRRLPAERRLPTPVRGADPRGDGHAAAAAGRGHVLPVQPDAPLLRAGAHLRLQRLRHRAVPVHGGLRQPRRLLLPRPAHLHVPQHGHPQDQGEEWWEMEQALALGRHRFLHASLRRYHRLRSSFDLQQCQDLPLLRRHMILHVPLILLNINGIDEQCDGEFVKLELCIDFLILRRI</sequence>
<dbReference type="EMBL" id="AGNK02003429">
    <property type="status" value="NOT_ANNOTATED_CDS"/>
    <property type="molecule type" value="Genomic_DNA"/>
</dbReference>
<dbReference type="STRING" id="4555.K3XT92"/>
<dbReference type="AlphaFoldDB" id="K3XT92"/>
<feature type="transmembrane region" description="Helical" evidence="7">
    <location>
        <begin position="82"/>
        <end position="109"/>
    </location>
</feature>
<evidence type="ECO:0000313" key="9">
    <source>
        <dbReference type="EnsemblPlants" id="KQL08235"/>
    </source>
</evidence>
<evidence type="ECO:0000259" key="8">
    <source>
        <dbReference type="Pfam" id="PF01490"/>
    </source>
</evidence>
<dbReference type="Proteomes" id="UP000004995">
    <property type="component" value="Unassembled WGS sequence"/>
</dbReference>
<keyword evidence="3 7" id="KW-0812">Transmembrane</keyword>
<evidence type="ECO:0000256" key="3">
    <source>
        <dbReference type="ARBA" id="ARBA00022692"/>
    </source>
</evidence>
<name>K3XT92_SETIT</name>
<evidence type="ECO:0000313" key="10">
    <source>
        <dbReference type="Proteomes" id="UP000004995"/>
    </source>
</evidence>
<reference evidence="9" key="2">
    <citation type="submission" date="2018-08" db="UniProtKB">
        <authorList>
            <consortium name="EnsemblPlants"/>
        </authorList>
    </citation>
    <scope>IDENTIFICATION</scope>
    <source>
        <strain evidence="9">Yugu1</strain>
    </source>
</reference>
<evidence type="ECO:0000256" key="2">
    <source>
        <dbReference type="ARBA" id="ARBA00022448"/>
    </source>
</evidence>
<keyword evidence="2" id="KW-0813">Transport</keyword>
<keyword evidence="10" id="KW-1185">Reference proteome</keyword>
<keyword evidence="5 7" id="KW-1133">Transmembrane helix</keyword>
<evidence type="ECO:0000256" key="5">
    <source>
        <dbReference type="ARBA" id="ARBA00022989"/>
    </source>
</evidence>
<organism evidence="9 10">
    <name type="scientific">Setaria italica</name>
    <name type="common">Foxtail millet</name>
    <name type="synonym">Panicum italicum</name>
    <dbReference type="NCBI Taxonomy" id="4555"/>
    <lineage>
        <taxon>Eukaryota</taxon>
        <taxon>Viridiplantae</taxon>
        <taxon>Streptophyta</taxon>
        <taxon>Embryophyta</taxon>
        <taxon>Tracheophyta</taxon>
        <taxon>Spermatophyta</taxon>
        <taxon>Magnoliopsida</taxon>
        <taxon>Liliopsida</taxon>
        <taxon>Poales</taxon>
        <taxon>Poaceae</taxon>
        <taxon>PACMAD clade</taxon>
        <taxon>Panicoideae</taxon>
        <taxon>Panicodae</taxon>
        <taxon>Paniceae</taxon>
        <taxon>Cenchrinae</taxon>
        <taxon>Setaria</taxon>
    </lineage>
</organism>
<accession>K3XT92</accession>